<keyword evidence="2" id="KW-0413">Isomerase</keyword>
<dbReference type="InterPro" id="IPR034660">
    <property type="entry name" value="DinB/YfiT-like"/>
</dbReference>
<proteinExistence type="predicted"/>
<gene>
    <name evidence="2" type="ORF">JK358_33200</name>
</gene>
<evidence type="ECO:0000259" key="1">
    <source>
        <dbReference type="Pfam" id="PF11716"/>
    </source>
</evidence>
<dbReference type="RefSeq" id="WP_201955539.1">
    <property type="nucleotide sequence ID" value="NZ_JAERRJ010000015.1"/>
</dbReference>
<name>A0ABS1MGW0_9NOCA</name>
<dbReference type="InterPro" id="IPR024344">
    <property type="entry name" value="MDMPI_metal-binding"/>
</dbReference>
<dbReference type="GO" id="GO:0016853">
    <property type="term" value="F:isomerase activity"/>
    <property type="evidence" value="ECO:0007669"/>
    <property type="project" value="UniProtKB-KW"/>
</dbReference>
<dbReference type="SUPFAM" id="SSF109854">
    <property type="entry name" value="DinB/YfiT-like putative metalloenzymes"/>
    <property type="match status" value="1"/>
</dbReference>
<protein>
    <submittedName>
        <fullName evidence="2">Maleylpyruvate isomerase family mycothiol-dependent enzyme</fullName>
    </submittedName>
</protein>
<keyword evidence="3" id="KW-1185">Reference proteome</keyword>
<comment type="caution">
    <text evidence="2">The sequence shown here is derived from an EMBL/GenBank/DDBJ whole genome shotgun (WGS) entry which is preliminary data.</text>
</comment>
<dbReference type="Pfam" id="PF11716">
    <property type="entry name" value="MDMPI_N"/>
    <property type="match status" value="1"/>
</dbReference>
<dbReference type="NCBIfam" id="TIGR03083">
    <property type="entry name" value="maleylpyruvate isomerase family mycothiol-dependent enzyme"/>
    <property type="match status" value="1"/>
</dbReference>
<dbReference type="EMBL" id="JAERRJ010000015">
    <property type="protein sequence ID" value="MBL1079275.1"/>
    <property type="molecule type" value="Genomic_DNA"/>
</dbReference>
<feature type="domain" description="Mycothiol-dependent maleylpyruvate isomerase metal-binding" evidence="1">
    <location>
        <begin position="3"/>
        <end position="92"/>
    </location>
</feature>
<sequence>MIARERRELVELLRTLTPEQWQTESLCAGWRISDVVAHLLYEATPPARYVGELIRARGSVDRHNEHYIARGRTMTTEELLAAYEATVDSGLAARWAPRIGLADTMIHQQDIRRPLGATRRIPAPHLLTLLKHPDPTLHPRPRMRGLRFHATDVDWQHGTGPLVQGPGEAIFMAVAGRTIVLDELTGGGVDILRGRLR</sequence>
<reference evidence="2 3" key="1">
    <citation type="submission" date="2021-01" db="EMBL/GenBank/DDBJ databases">
        <title>WGS of actinomycetes isolated from Thailand.</title>
        <authorList>
            <person name="Thawai C."/>
        </authorList>
    </citation>
    <scope>NUCLEOTIDE SEQUENCE [LARGE SCALE GENOMIC DNA]</scope>
    <source>
        <strain evidence="2 3">LPG 2</strain>
    </source>
</reference>
<dbReference type="InterPro" id="IPR017517">
    <property type="entry name" value="Maleyloyr_isom"/>
</dbReference>
<evidence type="ECO:0000313" key="2">
    <source>
        <dbReference type="EMBL" id="MBL1079275.1"/>
    </source>
</evidence>
<accession>A0ABS1MGW0</accession>
<dbReference type="Gene3D" id="1.20.120.450">
    <property type="entry name" value="dinb family like domain"/>
    <property type="match status" value="1"/>
</dbReference>
<dbReference type="Proteomes" id="UP000602198">
    <property type="component" value="Unassembled WGS sequence"/>
</dbReference>
<evidence type="ECO:0000313" key="3">
    <source>
        <dbReference type="Proteomes" id="UP000602198"/>
    </source>
</evidence>
<organism evidence="2 3">
    <name type="scientific">Nocardia acididurans</name>
    <dbReference type="NCBI Taxonomy" id="2802282"/>
    <lineage>
        <taxon>Bacteria</taxon>
        <taxon>Bacillati</taxon>
        <taxon>Actinomycetota</taxon>
        <taxon>Actinomycetes</taxon>
        <taxon>Mycobacteriales</taxon>
        <taxon>Nocardiaceae</taxon>
        <taxon>Nocardia</taxon>
    </lineage>
</organism>